<dbReference type="Proteomes" id="UP001465717">
    <property type="component" value="Unassembled WGS sequence"/>
</dbReference>
<reference evidence="4 5" key="1">
    <citation type="submission" date="2024-04" db="EMBL/GenBank/DDBJ databases">
        <title>Human intestinal bacterial collection.</title>
        <authorList>
            <person name="Pauvert C."/>
            <person name="Hitch T.C.A."/>
            <person name="Clavel T."/>
        </authorList>
    </citation>
    <scope>NUCLEOTIDE SEQUENCE [LARGE SCALE GENOMIC DNA]</scope>
    <source>
        <strain evidence="4 5">CLA-AA-H174</strain>
    </source>
</reference>
<dbReference type="InterPro" id="IPR015171">
    <property type="entry name" value="Cyc-maltodext_N"/>
</dbReference>
<dbReference type="Gene3D" id="2.60.40.10">
    <property type="entry name" value="Immunoglobulins"/>
    <property type="match status" value="1"/>
</dbReference>
<evidence type="ECO:0000259" key="3">
    <source>
        <dbReference type="SMART" id="SM00642"/>
    </source>
</evidence>
<dbReference type="RefSeq" id="WP_349226715.1">
    <property type="nucleotide sequence ID" value="NZ_JBBNFG020000009.1"/>
</dbReference>
<proteinExistence type="predicted"/>
<dbReference type="Gene3D" id="2.60.40.1180">
    <property type="entry name" value="Golgi alpha-mannosidase II"/>
    <property type="match status" value="1"/>
</dbReference>
<organism evidence="4 5">
    <name type="scientific">Segatella sinensis</name>
    <dbReference type="NCBI Taxonomy" id="3085167"/>
    <lineage>
        <taxon>Bacteria</taxon>
        <taxon>Pseudomonadati</taxon>
        <taxon>Bacteroidota</taxon>
        <taxon>Bacteroidia</taxon>
        <taxon>Bacteroidales</taxon>
        <taxon>Prevotellaceae</taxon>
        <taxon>Segatella</taxon>
    </lineage>
</organism>
<evidence type="ECO:0000313" key="5">
    <source>
        <dbReference type="Proteomes" id="UP001465717"/>
    </source>
</evidence>
<dbReference type="PANTHER" id="PTHR10357:SF210">
    <property type="entry name" value="MALTODEXTRIN GLUCOSIDASE"/>
    <property type="match status" value="1"/>
</dbReference>
<feature type="domain" description="Glycosyl hydrolase family 13 catalytic" evidence="3">
    <location>
        <begin position="105"/>
        <end position="484"/>
    </location>
</feature>
<dbReference type="SMART" id="SM00642">
    <property type="entry name" value="Aamy"/>
    <property type="match status" value="1"/>
</dbReference>
<sequence>MDITRIDPPCWFANMNDNVLQLLVYGSDLLDVRVDIEYQVELDSSIVSNNCNYLIVNVDTSNVKPNTSCTLLFQRNGNIIRKEYKFLPRRNKRIELLSMKDAIYLLMPDRYAVGDRKRGIEKFVIDKDNPDCWHGGTINGMTSHIDDIANMGFTAIWHTPVFENRLNVASNTQYYNYHGYAITDFYAIDPHFGSIQDYCEFVDTAHKKSIKVMMDMVFNHCGIDHPFVKDPPVECWFNRKGCTNYSPLTEYDRHASVYDREHFVRGWFTENMPDINLSNNIVLDYMTQMSIWWIETTDIDAFRIDTYPYAGTEYMQKWQRRLYAEYPQFPILAEAWVGETEYVAKMQSNNLAEIPESTMSFMDFAFQRRLSDTPLGNKGREVYTHFALDFAYKNPQNLLAFIDNHDVVRWLFKHPSVDGLKQAIGLLLTIPRIPQIYYGTEILMAGDGKGDTDGNMRQDYPWNISLTAEQQDFKAYVCKLLKWRKGCKAITDGEMMHFVPLDGNVYVYFRYLRDNNGNVDDSNVVMIVVNFSEVNIEVDLCRFKEMLSVCELWHDVIDNKVRLLNSMNSINIKANGIIILESNKND</sequence>
<dbReference type="InterPro" id="IPR019492">
    <property type="entry name" value="Cyclo-malto-dextrinase_C"/>
</dbReference>
<dbReference type="InterPro" id="IPR014756">
    <property type="entry name" value="Ig_E-set"/>
</dbReference>
<dbReference type="Pfam" id="PF00128">
    <property type="entry name" value="Alpha-amylase"/>
    <property type="match status" value="1"/>
</dbReference>
<keyword evidence="5" id="KW-1185">Reference proteome</keyword>
<dbReference type="SUPFAM" id="SSF51011">
    <property type="entry name" value="Glycosyl hydrolase domain"/>
    <property type="match status" value="1"/>
</dbReference>
<gene>
    <name evidence="4" type="ORF">AAAT87_13670</name>
</gene>
<dbReference type="Gene3D" id="3.20.20.80">
    <property type="entry name" value="Glycosidases"/>
    <property type="match status" value="1"/>
</dbReference>
<keyword evidence="2" id="KW-0326">Glycosidase</keyword>
<dbReference type="GO" id="GO:0016787">
    <property type="term" value="F:hydrolase activity"/>
    <property type="evidence" value="ECO:0007669"/>
    <property type="project" value="UniProtKB-KW"/>
</dbReference>
<dbReference type="PANTHER" id="PTHR10357">
    <property type="entry name" value="ALPHA-AMYLASE FAMILY MEMBER"/>
    <property type="match status" value="1"/>
</dbReference>
<evidence type="ECO:0000256" key="1">
    <source>
        <dbReference type="ARBA" id="ARBA00022801"/>
    </source>
</evidence>
<dbReference type="InterPro" id="IPR013780">
    <property type="entry name" value="Glyco_hydro_b"/>
</dbReference>
<dbReference type="InterPro" id="IPR013783">
    <property type="entry name" value="Ig-like_fold"/>
</dbReference>
<evidence type="ECO:0000256" key="2">
    <source>
        <dbReference type="ARBA" id="ARBA00023295"/>
    </source>
</evidence>
<accession>A0ABV1G1J9</accession>
<dbReference type="SUPFAM" id="SSF51445">
    <property type="entry name" value="(Trans)glycosidases"/>
    <property type="match status" value="1"/>
</dbReference>
<keyword evidence="1 4" id="KW-0378">Hydrolase</keyword>
<dbReference type="InterPro" id="IPR017853">
    <property type="entry name" value="GH"/>
</dbReference>
<evidence type="ECO:0000313" key="4">
    <source>
        <dbReference type="EMBL" id="MEQ2509290.1"/>
    </source>
</evidence>
<comment type="caution">
    <text evidence="4">The sequence shown here is derived from an EMBL/GenBank/DDBJ whole genome shotgun (WGS) entry which is preliminary data.</text>
</comment>
<dbReference type="Pfam" id="PF10438">
    <property type="entry name" value="Cyc-maltodext_C"/>
    <property type="match status" value="1"/>
</dbReference>
<name>A0ABV1G1J9_9BACT</name>
<protein>
    <submittedName>
        <fullName evidence="4">Alpha-amylase family glycosyl hydrolase</fullName>
    </submittedName>
</protein>
<dbReference type="Pfam" id="PF09087">
    <property type="entry name" value="Cyc-maltodext_N"/>
    <property type="match status" value="1"/>
</dbReference>
<dbReference type="SUPFAM" id="SSF81296">
    <property type="entry name" value="E set domains"/>
    <property type="match status" value="1"/>
</dbReference>
<dbReference type="EMBL" id="JBBNGE010000066">
    <property type="protein sequence ID" value="MEQ2509290.1"/>
    <property type="molecule type" value="Genomic_DNA"/>
</dbReference>
<dbReference type="InterPro" id="IPR006047">
    <property type="entry name" value="GH13_cat_dom"/>
</dbReference>